<evidence type="ECO:0000313" key="3">
    <source>
        <dbReference type="Proteomes" id="UP001595796"/>
    </source>
</evidence>
<evidence type="ECO:0000313" key="2">
    <source>
        <dbReference type="EMBL" id="MFC5069431.1"/>
    </source>
</evidence>
<dbReference type="Gene3D" id="1.10.3990.20">
    <property type="entry name" value="protein bp1543"/>
    <property type="match status" value="1"/>
</dbReference>
<reference evidence="3" key="1">
    <citation type="journal article" date="2019" name="Int. J. Syst. Evol. Microbiol.">
        <title>The Global Catalogue of Microorganisms (GCM) 10K type strain sequencing project: providing services to taxonomists for standard genome sequencing and annotation.</title>
        <authorList>
            <consortium name="The Broad Institute Genomics Platform"/>
            <consortium name="The Broad Institute Genome Sequencing Center for Infectious Disease"/>
            <person name="Wu L."/>
            <person name="Ma J."/>
        </authorList>
    </citation>
    <scope>NUCLEOTIDE SEQUENCE [LARGE SCALE GENOMIC DNA]</scope>
    <source>
        <strain evidence="3">CGMCC 1.16444</strain>
    </source>
</reference>
<dbReference type="Pfam" id="PF13467">
    <property type="entry name" value="RHH_4"/>
    <property type="match status" value="1"/>
</dbReference>
<dbReference type="EMBL" id="JBHSJF010000007">
    <property type="protein sequence ID" value="MFC5069431.1"/>
    <property type="molecule type" value="Genomic_DNA"/>
</dbReference>
<dbReference type="RefSeq" id="WP_114958709.1">
    <property type="nucleotide sequence ID" value="NZ_JBHSJF010000007.1"/>
</dbReference>
<feature type="domain" description="Ribbon-helix-helix" evidence="1">
    <location>
        <begin position="34"/>
        <end position="81"/>
    </location>
</feature>
<organism evidence="2 3">
    <name type="scientific">Flaviflagellibacter deserti</name>
    <dbReference type="NCBI Taxonomy" id="2267266"/>
    <lineage>
        <taxon>Bacteria</taxon>
        <taxon>Pseudomonadati</taxon>
        <taxon>Pseudomonadota</taxon>
        <taxon>Alphaproteobacteria</taxon>
        <taxon>Hyphomicrobiales</taxon>
        <taxon>Flaviflagellibacter</taxon>
    </lineage>
</organism>
<accession>A0ABV9Z940</accession>
<dbReference type="InterPro" id="IPR027373">
    <property type="entry name" value="RHH_dom"/>
</dbReference>
<dbReference type="InterPro" id="IPR038268">
    <property type="entry name" value="RHH_sf"/>
</dbReference>
<keyword evidence="3" id="KW-1185">Reference proteome</keyword>
<gene>
    <name evidence="2" type="ORF">ACFPFW_15545</name>
</gene>
<name>A0ABV9Z940_9HYPH</name>
<proteinExistence type="predicted"/>
<dbReference type="Proteomes" id="UP001595796">
    <property type="component" value="Unassembled WGS sequence"/>
</dbReference>
<evidence type="ECO:0000259" key="1">
    <source>
        <dbReference type="Pfam" id="PF13467"/>
    </source>
</evidence>
<comment type="caution">
    <text evidence="2">The sequence shown here is derived from an EMBL/GenBank/DDBJ whole genome shotgun (WGS) entry which is preliminary data.</text>
</comment>
<protein>
    <submittedName>
        <fullName evidence="2">Ribbon-helix-helix domain-containing protein</fullName>
    </submittedName>
</protein>
<sequence>MTATINSKPVITPKPEDLATRFVVVRAGEYRRGLRLEEIFWRALKDVAAGAGLSLGAFVRAVEQASDGGGNATSRLRVLCMGCLMDKLLSVQNVANRGLANSLVQASPSPTFALATDRRIVSYNQSFLNLIQARLSIESSSAMARNLRLSLDLQIVELIDALRLKDNMPVGTGFVIGVDNQRFRGRVNAVLTPVIGQAVIICYVLPD</sequence>